<organism evidence="2 3">
    <name type="scientific">Bartonella fuyuanensis</name>
    <dbReference type="NCBI Taxonomy" id="1460968"/>
    <lineage>
        <taxon>Bacteria</taxon>
        <taxon>Pseudomonadati</taxon>
        <taxon>Pseudomonadota</taxon>
        <taxon>Alphaproteobacteria</taxon>
        <taxon>Hyphomicrobiales</taxon>
        <taxon>Bartonellaceae</taxon>
        <taxon>Bartonella</taxon>
    </lineage>
</organism>
<dbReference type="InterPro" id="IPR018541">
    <property type="entry name" value="Ftsk_gamma"/>
</dbReference>
<evidence type="ECO:0000313" key="3">
    <source>
        <dbReference type="Proteomes" id="UP000585970"/>
    </source>
</evidence>
<gene>
    <name evidence="2" type="ORF">GGR08_000050</name>
</gene>
<protein>
    <submittedName>
        <fullName evidence="2">DNA segregation ATPase FtsK/SpoIIIE-like protein</fullName>
    </submittedName>
</protein>
<reference evidence="2 3" key="1">
    <citation type="submission" date="2020-08" db="EMBL/GenBank/DDBJ databases">
        <title>Genomic Encyclopedia of Type Strains, Phase IV (KMG-IV): sequencing the most valuable type-strain genomes for metagenomic binning, comparative biology and taxonomic classification.</title>
        <authorList>
            <person name="Goeker M."/>
        </authorList>
    </citation>
    <scope>NUCLEOTIDE SEQUENCE [LARGE SCALE GENOMIC DNA]</scope>
    <source>
        <strain evidence="2 3">DSM 100694</strain>
    </source>
</reference>
<comment type="caution">
    <text evidence="2">The sequence shown here is derived from an EMBL/GenBank/DDBJ whole genome shotgun (WGS) entry which is preliminary data.</text>
</comment>
<dbReference type="InterPro" id="IPR036390">
    <property type="entry name" value="WH_DNA-bd_sf"/>
</dbReference>
<dbReference type="RefSeq" id="WP_183193416.1">
    <property type="nucleotide sequence ID" value="NZ_JACIFE010000001.1"/>
</dbReference>
<dbReference type="EMBL" id="JACIFE010000001">
    <property type="protein sequence ID" value="MBB4075769.1"/>
    <property type="molecule type" value="Genomic_DNA"/>
</dbReference>
<name>A0A840E1W8_9HYPH</name>
<dbReference type="Gene3D" id="1.10.10.10">
    <property type="entry name" value="Winged helix-like DNA-binding domain superfamily/Winged helix DNA-binding domain"/>
    <property type="match status" value="1"/>
</dbReference>
<feature type="domain" description="FtsK gamma" evidence="1">
    <location>
        <begin position="18"/>
        <end position="81"/>
    </location>
</feature>
<sequence>MKIILQADEEHKADVSFLSSLADNYCQTFAIVLHHDQASTSYIQCRLGIDSNCAVILSEKLEEEGIIDSENHMGKAEILRDY</sequence>
<dbReference type="SUPFAM" id="SSF46785">
    <property type="entry name" value="Winged helix' DNA-binding domain"/>
    <property type="match status" value="1"/>
</dbReference>
<dbReference type="Pfam" id="PF09397">
    <property type="entry name" value="FtsK_gamma"/>
    <property type="match status" value="1"/>
</dbReference>
<evidence type="ECO:0000259" key="1">
    <source>
        <dbReference type="SMART" id="SM00843"/>
    </source>
</evidence>
<dbReference type="Proteomes" id="UP000585970">
    <property type="component" value="Unassembled WGS sequence"/>
</dbReference>
<keyword evidence="3" id="KW-1185">Reference proteome</keyword>
<accession>A0A840E1W8</accession>
<dbReference type="SMART" id="SM00843">
    <property type="entry name" value="Ftsk_gamma"/>
    <property type="match status" value="1"/>
</dbReference>
<dbReference type="AlphaFoldDB" id="A0A840E1W8"/>
<proteinExistence type="predicted"/>
<dbReference type="InterPro" id="IPR036388">
    <property type="entry name" value="WH-like_DNA-bd_sf"/>
</dbReference>
<evidence type="ECO:0000313" key="2">
    <source>
        <dbReference type="EMBL" id="MBB4075769.1"/>
    </source>
</evidence>